<keyword evidence="10" id="KW-0788">Thiol protease</keyword>
<dbReference type="PROSITE" id="PS50208">
    <property type="entry name" value="CASPASE_P20"/>
    <property type="match status" value="1"/>
</dbReference>
<dbReference type="GO" id="GO:0006915">
    <property type="term" value="P:apoptotic process"/>
    <property type="evidence" value="ECO:0007669"/>
    <property type="project" value="UniProtKB-KW"/>
</dbReference>
<dbReference type="EC" id="3.4.22.61" evidence="14"/>
<comment type="subcellular location">
    <subcellularLocation>
        <location evidence="2">Cytoplasm</location>
    </subcellularLocation>
    <subcellularLocation>
        <location evidence="1">Nucleus</location>
    </subcellularLocation>
</comment>
<evidence type="ECO:0000256" key="9">
    <source>
        <dbReference type="ARBA" id="ARBA00022801"/>
    </source>
</evidence>
<dbReference type="InterPro" id="IPR011600">
    <property type="entry name" value="Pept_C14_caspase"/>
</dbReference>
<dbReference type="CDD" id="cd08334">
    <property type="entry name" value="DED_Caspase_8_10_r2"/>
    <property type="match status" value="1"/>
</dbReference>
<keyword evidence="4" id="KW-0963">Cytoplasm</keyword>
<feature type="domain" description="Caspase family p20" evidence="19">
    <location>
        <begin position="395"/>
        <end position="526"/>
    </location>
</feature>
<organism evidence="20">
    <name type="scientific">Haliotis discus discus</name>
    <name type="common">disc abalone</name>
    <dbReference type="NCBI Taxonomy" id="91233"/>
    <lineage>
        <taxon>Eukaryota</taxon>
        <taxon>Metazoa</taxon>
        <taxon>Spiralia</taxon>
        <taxon>Lophotrochozoa</taxon>
        <taxon>Mollusca</taxon>
        <taxon>Gastropoda</taxon>
        <taxon>Vetigastropoda</taxon>
        <taxon>Lepetellida</taxon>
        <taxon>Haliotoidea</taxon>
        <taxon>Haliotidae</taxon>
        <taxon>Haliotis</taxon>
    </lineage>
</organism>
<evidence type="ECO:0000256" key="14">
    <source>
        <dbReference type="ARBA" id="ARBA00066479"/>
    </source>
</evidence>
<sequence length="636" mass="71647">MDVESDAVTEHSFHAMLLKIDSDLHQADLQALKFLIKDNLPKNKLTRMSTGHELFTALETSKLIDTSNRWLLVEMFNKIGRLDLIDYVDEEITEDLKSTYLPTGKISDYRLMLFDTAQDLTGEDTNKLSFLLDKIPKAKRGKVSSGLDLVTLMEESKIISPASVDRLRQNLVALTRQDLVRKLDQYTERRHQRVCVTRAEAPLGGVSGSDVVMTPTANPVADMCPPFGHTAHNGVPESIRLQISEDLCQDMYCNNLPAFWTHLGYKDDDIKRLHSGLQHFTTRERIQKMLECAPKLQSLEYSQALVKLIFAIRFANMIQLSKQLEQQFKAYLPREMVYYPGPGVKQRAGEERRNQYVTTGEATEISQAGADQNFNSINLSEKQSTIPTYKMNANPRGICVIINNSQFWAEDEGAPALNPRTGSDIDADKLTETFSRLHFKIERYNDLPSNRMSELLWTIGSERVKAEHDCFVCCVLSHGNSTDKVYGSDCKLVEVNQLKAPFRPNCCPNLALKPKLFFLQACQGTEKQEGVQVQFDSAVEDDGPTVMVANEADFLVGYATAPGYVSYRSKSKGSWYISKLTKMLDTHAHTEDLLSILTKVNNEVGTELGPYGQKQSPAPQFTLTKRLIFKKLDSTA</sequence>
<feature type="domain" description="DED" evidence="17">
    <location>
        <begin position="108"/>
        <end position="185"/>
    </location>
</feature>
<evidence type="ECO:0000256" key="7">
    <source>
        <dbReference type="ARBA" id="ARBA00022703"/>
    </source>
</evidence>
<evidence type="ECO:0000256" key="6">
    <source>
        <dbReference type="ARBA" id="ARBA00022670"/>
    </source>
</evidence>
<evidence type="ECO:0000259" key="18">
    <source>
        <dbReference type="PROSITE" id="PS50207"/>
    </source>
</evidence>
<keyword evidence="12" id="KW-0539">Nucleus</keyword>
<dbReference type="GO" id="GO:0005886">
    <property type="term" value="C:plasma membrane"/>
    <property type="evidence" value="ECO:0007669"/>
    <property type="project" value="UniProtKB-ARBA"/>
</dbReference>
<dbReference type="Pfam" id="PF00656">
    <property type="entry name" value="Peptidase_C14"/>
    <property type="match status" value="1"/>
</dbReference>
<dbReference type="Pfam" id="PF01335">
    <property type="entry name" value="DED"/>
    <property type="match status" value="2"/>
</dbReference>
<dbReference type="PROSITE" id="PS50168">
    <property type="entry name" value="DED"/>
    <property type="match status" value="2"/>
</dbReference>
<evidence type="ECO:0000256" key="8">
    <source>
        <dbReference type="ARBA" id="ARBA00022737"/>
    </source>
</evidence>
<dbReference type="SMART" id="SM00031">
    <property type="entry name" value="DED"/>
    <property type="match status" value="2"/>
</dbReference>
<evidence type="ECO:0000256" key="4">
    <source>
        <dbReference type="ARBA" id="ARBA00022490"/>
    </source>
</evidence>
<dbReference type="GO" id="GO:0042981">
    <property type="term" value="P:regulation of apoptotic process"/>
    <property type="evidence" value="ECO:0007669"/>
    <property type="project" value="InterPro"/>
</dbReference>
<dbReference type="GO" id="GO:0005634">
    <property type="term" value="C:nucleus"/>
    <property type="evidence" value="ECO:0007669"/>
    <property type="project" value="UniProtKB-SubCell"/>
</dbReference>
<dbReference type="PANTHER" id="PTHR48169">
    <property type="entry name" value="DED DOMAIN-CONTAINING PROTEIN"/>
    <property type="match status" value="1"/>
</dbReference>
<dbReference type="GO" id="GO:0004197">
    <property type="term" value="F:cysteine-type endopeptidase activity"/>
    <property type="evidence" value="ECO:0007669"/>
    <property type="project" value="InterPro"/>
</dbReference>
<comment type="similarity">
    <text evidence="3 16">Belongs to the peptidase C14A family.</text>
</comment>
<dbReference type="GO" id="GO:0005737">
    <property type="term" value="C:cytoplasm"/>
    <property type="evidence" value="ECO:0007669"/>
    <property type="project" value="UniProtKB-SubCell"/>
</dbReference>
<keyword evidence="6" id="KW-0645">Protease</keyword>
<dbReference type="GO" id="GO:0006508">
    <property type="term" value="P:proteolysis"/>
    <property type="evidence" value="ECO:0007669"/>
    <property type="project" value="UniProtKB-KW"/>
</dbReference>
<evidence type="ECO:0000256" key="15">
    <source>
        <dbReference type="ARBA" id="ARBA00068172"/>
    </source>
</evidence>
<dbReference type="FunFam" id="3.40.50.1460:FF:000008">
    <property type="entry name" value="caspase-8 isoform X1"/>
    <property type="match status" value="1"/>
</dbReference>
<dbReference type="InterPro" id="IPR001309">
    <property type="entry name" value="Pept_C14_p20"/>
</dbReference>
<dbReference type="CDD" id="cd00032">
    <property type="entry name" value="CASc"/>
    <property type="match status" value="1"/>
</dbReference>
<dbReference type="PANTHER" id="PTHR48169:SF7">
    <property type="entry name" value="CASPASE 10"/>
    <property type="match status" value="1"/>
</dbReference>
<keyword evidence="8" id="KW-0677">Repeat</keyword>
<keyword evidence="7" id="KW-0053">Apoptosis</keyword>
<evidence type="ECO:0000259" key="17">
    <source>
        <dbReference type="PROSITE" id="PS50168"/>
    </source>
</evidence>
<feature type="domain" description="DED" evidence="17">
    <location>
        <begin position="12"/>
        <end position="90"/>
    </location>
</feature>
<keyword evidence="9" id="KW-0378">Hydrolase</keyword>
<dbReference type="GO" id="GO:0032991">
    <property type="term" value="C:protein-containing complex"/>
    <property type="evidence" value="ECO:0007669"/>
    <property type="project" value="UniProtKB-ARBA"/>
</dbReference>
<accession>F8RBY6</accession>
<evidence type="ECO:0000256" key="3">
    <source>
        <dbReference type="ARBA" id="ARBA00010134"/>
    </source>
</evidence>
<evidence type="ECO:0000256" key="11">
    <source>
        <dbReference type="ARBA" id="ARBA00023145"/>
    </source>
</evidence>
<dbReference type="InterPro" id="IPR011029">
    <property type="entry name" value="DEATH-like_dom_sf"/>
</dbReference>
<evidence type="ECO:0000256" key="12">
    <source>
        <dbReference type="ARBA" id="ARBA00023242"/>
    </source>
</evidence>
<evidence type="ECO:0000259" key="19">
    <source>
        <dbReference type="PROSITE" id="PS50208"/>
    </source>
</evidence>
<dbReference type="PROSITE" id="PS50207">
    <property type="entry name" value="CASPASE_P10"/>
    <property type="match status" value="1"/>
</dbReference>
<comment type="catalytic activity">
    <reaction evidence="13">
        <text>Strict requirement for Asp at position P1 and has a preferred cleavage sequence of (Leu/Asp/Val)-Glu-Thr-Asp-|-(Gly/Ser/Ala).</text>
        <dbReference type="EC" id="3.4.22.61"/>
    </reaction>
</comment>
<name>F8RBY6_HALDI</name>
<dbReference type="EMBL" id="HM582204">
    <property type="protein sequence ID" value="ADR78296.1"/>
    <property type="molecule type" value="mRNA"/>
</dbReference>
<keyword evidence="5" id="KW-0597">Phosphoprotein</keyword>
<proteinExistence type="evidence at transcript level"/>
<dbReference type="PRINTS" id="PR00376">
    <property type="entry name" value="IL1BCENZYME"/>
</dbReference>
<dbReference type="InterPro" id="IPR001875">
    <property type="entry name" value="DED_dom"/>
</dbReference>
<dbReference type="InterPro" id="IPR033139">
    <property type="entry name" value="Caspase_cys_AS"/>
</dbReference>
<evidence type="ECO:0000313" key="20">
    <source>
        <dbReference type="EMBL" id="ADR78296.1"/>
    </source>
</evidence>
<dbReference type="SMART" id="SM00115">
    <property type="entry name" value="CASc"/>
    <property type="match status" value="1"/>
</dbReference>
<protein>
    <recommendedName>
        <fullName evidence="15">Caspase-8</fullName>
        <ecNumber evidence="14">3.4.22.61</ecNumber>
    </recommendedName>
</protein>
<dbReference type="SUPFAM" id="SSF47986">
    <property type="entry name" value="DEATH domain"/>
    <property type="match status" value="2"/>
</dbReference>
<dbReference type="AlphaFoldDB" id="F8RBY6"/>
<dbReference type="InterPro" id="IPR015917">
    <property type="entry name" value="Pept_C14A"/>
</dbReference>
<dbReference type="InterPro" id="IPR002138">
    <property type="entry name" value="Pept_C14_p10"/>
</dbReference>
<feature type="domain" description="Caspase family p10" evidence="18">
    <location>
        <begin position="544"/>
        <end position="631"/>
    </location>
</feature>
<evidence type="ECO:0000256" key="10">
    <source>
        <dbReference type="ARBA" id="ARBA00022807"/>
    </source>
</evidence>
<dbReference type="GO" id="GO:0051604">
    <property type="term" value="P:protein maturation"/>
    <property type="evidence" value="ECO:0007669"/>
    <property type="project" value="UniProtKB-ARBA"/>
</dbReference>
<reference evidence="20" key="1">
    <citation type="journal article" date="2011" name="Fish Shellfish Immunol.">
        <title>Molluscan death effector domain (DED)-containing caspase-8 gene from disk abalone (Haliotis discus discus): molecular characterization and expression analysis.</title>
        <authorList>
            <person name="Lee Y."/>
            <person name="De Zoysa M."/>
            <person name="Whang I."/>
            <person name="Lee S."/>
            <person name="Kim Y."/>
            <person name="Oh C."/>
            <person name="Choi C.Y."/>
            <person name="Yeo S.Y."/>
            <person name="Lee J."/>
        </authorList>
    </citation>
    <scope>NUCLEOTIDE SEQUENCE</scope>
</reference>
<dbReference type="Gene3D" id="1.10.533.10">
    <property type="entry name" value="Death Domain, Fas"/>
    <property type="match status" value="2"/>
</dbReference>
<dbReference type="Gene3D" id="3.40.50.1460">
    <property type="match status" value="1"/>
</dbReference>
<evidence type="ECO:0000256" key="5">
    <source>
        <dbReference type="ARBA" id="ARBA00022553"/>
    </source>
</evidence>
<evidence type="ECO:0000256" key="13">
    <source>
        <dbReference type="ARBA" id="ARBA00051626"/>
    </source>
</evidence>
<dbReference type="InterPro" id="IPR029030">
    <property type="entry name" value="Caspase-like_dom_sf"/>
</dbReference>
<dbReference type="SUPFAM" id="SSF52129">
    <property type="entry name" value="Caspase-like"/>
    <property type="match status" value="1"/>
</dbReference>
<evidence type="ECO:0000256" key="16">
    <source>
        <dbReference type="RuleBase" id="RU003971"/>
    </source>
</evidence>
<evidence type="ECO:0000256" key="2">
    <source>
        <dbReference type="ARBA" id="ARBA00004496"/>
    </source>
</evidence>
<keyword evidence="11" id="KW-0865">Zymogen</keyword>
<evidence type="ECO:0000256" key="1">
    <source>
        <dbReference type="ARBA" id="ARBA00004123"/>
    </source>
</evidence>
<dbReference type="CDD" id="cd08792">
    <property type="entry name" value="DED_Caspase_8_10_r1"/>
    <property type="match status" value="1"/>
</dbReference>
<dbReference type="PROSITE" id="PS01122">
    <property type="entry name" value="CASPASE_CYS"/>
    <property type="match status" value="1"/>
</dbReference>